<feature type="transmembrane region" description="Helical" evidence="5">
    <location>
        <begin position="359"/>
        <end position="380"/>
    </location>
</feature>
<gene>
    <name evidence="6" type="ORF">HMN09_01183200</name>
</gene>
<keyword evidence="4 5" id="KW-0472">Membrane</keyword>
<keyword evidence="7" id="KW-1185">Reference proteome</keyword>
<name>A0A8H6S6N5_MYCCL</name>
<protein>
    <recommendedName>
        <fullName evidence="8">RTA1-domain-containing protein</fullName>
    </recommendedName>
</protein>
<proteinExistence type="predicted"/>
<evidence type="ECO:0000313" key="7">
    <source>
        <dbReference type="Proteomes" id="UP000613580"/>
    </source>
</evidence>
<dbReference type="PANTHER" id="PTHR31465">
    <property type="entry name" value="PROTEIN RTA1-RELATED"/>
    <property type="match status" value="1"/>
</dbReference>
<dbReference type="EMBL" id="JACAZE010000020">
    <property type="protein sequence ID" value="KAF7293871.1"/>
    <property type="molecule type" value="Genomic_DNA"/>
</dbReference>
<keyword evidence="3 5" id="KW-1133">Transmembrane helix</keyword>
<evidence type="ECO:0008006" key="8">
    <source>
        <dbReference type="Google" id="ProtNLM"/>
    </source>
</evidence>
<feature type="transmembrane region" description="Helical" evidence="5">
    <location>
        <begin position="271"/>
        <end position="294"/>
    </location>
</feature>
<sequence length="427" mass="45731">MSATPPPGDCAQTACLSMSATDSSQTASRAKPGCYNRGTPAATFTAFRRSVPIRALVFPPHPVPSLFHALDWGRAIPLCNAAHHRSGYPGVRRASVSAWCCHTVIGDAFSLYNKHAPSSRLGPTLPSPFLRHCTMASLLLPLLAASNITNVTTTETDTEQQYGYDPSEGVAIVFIVLFGLSTLLHGAQATYFRTWFLLPTAVLCGLGESLGWVGRLWSATSASADTAFKIQISATIISPTPLLAASFIIFSRIIQQLGPQYSLLPSRSYAWIFVSCDLIALVVQGVGGGLASAALTLSAANQGADIMLGGIGFQFAVVVIFTFLVTDFLIRRARDAPWRPAEPTSTIVPGTRMSQRTRITLYALAFSNTVLFIRSVYRLIELSGGWEGRIIHTQVYFNVLDGGMIVLAMAVWNFVHPGGVSACAGQG</sequence>
<evidence type="ECO:0000256" key="2">
    <source>
        <dbReference type="ARBA" id="ARBA00022692"/>
    </source>
</evidence>
<evidence type="ECO:0000256" key="3">
    <source>
        <dbReference type="ARBA" id="ARBA00022989"/>
    </source>
</evidence>
<accession>A0A8H6S6N5</accession>
<evidence type="ECO:0000256" key="1">
    <source>
        <dbReference type="ARBA" id="ARBA00004141"/>
    </source>
</evidence>
<evidence type="ECO:0000256" key="5">
    <source>
        <dbReference type="SAM" id="Phobius"/>
    </source>
</evidence>
<feature type="transmembrane region" description="Helical" evidence="5">
    <location>
        <begin position="395"/>
        <end position="415"/>
    </location>
</feature>
<dbReference type="AlphaFoldDB" id="A0A8H6S6N5"/>
<feature type="transmembrane region" description="Helical" evidence="5">
    <location>
        <begin position="194"/>
        <end position="218"/>
    </location>
</feature>
<dbReference type="Proteomes" id="UP000613580">
    <property type="component" value="Unassembled WGS sequence"/>
</dbReference>
<reference evidence="6" key="1">
    <citation type="submission" date="2020-05" db="EMBL/GenBank/DDBJ databases">
        <title>Mycena genomes resolve the evolution of fungal bioluminescence.</title>
        <authorList>
            <person name="Tsai I.J."/>
        </authorList>
    </citation>
    <scope>NUCLEOTIDE SEQUENCE</scope>
    <source>
        <strain evidence="6">110903Hualien_Pintung</strain>
    </source>
</reference>
<organism evidence="6 7">
    <name type="scientific">Mycena chlorophos</name>
    <name type="common">Agaric fungus</name>
    <name type="synonym">Agaricus chlorophos</name>
    <dbReference type="NCBI Taxonomy" id="658473"/>
    <lineage>
        <taxon>Eukaryota</taxon>
        <taxon>Fungi</taxon>
        <taxon>Dikarya</taxon>
        <taxon>Basidiomycota</taxon>
        <taxon>Agaricomycotina</taxon>
        <taxon>Agaricomycetes</taxon>
        <taxon>Agaricomycetidae</taxon>
        <taxon>Agaricales</taxon>
        <taxon>Marasmiineae</taxon>
        <taxon>Mycenaceae</taxon>
        <taxon>Mycena</taxon>
    </lineage>
</organism>
<feature type="transmembrane region" description="Helical" evidence="5">
    <location>
        <begin position="306"/>
        <end position="330"/>
    </location>
</feature>
<dbReference type="GO" id="GO:0005886">
    <property type="term" value="C:plasma membrane"/>
    <property type="evidence" value="ECO:0007669"/>
    <property type="project" value="TreeGrafter"/>
</dbReference>
<dbReference type="InterPro" id="IPR007568">
    <property type="entry name" value="RTA1"/>
</dbReference>
<dbReference type="GO" id="GO:0000324">
    <property type="term" value="C:fungal-type vacuole"/>
    <property type="evidence" value="ECO:0007669"/>
    <property type="project" value="TreeGrafter"/>
</dbReference>
<keyword evidence="2 5" id="KW-0812">Transmembrane</keyword>
<dbReference type="OrthoDB" id="3358017at2759"/>
<comment type="subcellular location">
    <subcellularLocation>
        <location evidence="1">Membrane</location>
        <topology evidence="1">Multi-pass membrane protein</topology>
    </subcellularLocation>
</comment>
<feature type="transmembrane region" description="Helical" evidence="5">
    <location>
        <begin position="230"/>
        <end position="250"/>
    </location>
</feature>
<evidence type="ECO:0000313" key="6">
    <source>
        <dbReference type="EMBL" id="KAF7293871.1"/>
    </source>
</evidence>
<dbReference type="PANTHER" id="PTHR31465:SF9">
    <property type="entry name" value="SPHINGOID LONG-CHAIN BASE TRANSPORTER RSB1"/>
    <property type="match status" value="1"/>
</dbReference>
<comment type="caution">
    <text evidence="6">The sequence shown here is derived from an EMBL/GenBank/DDBJ whole genome shotgun (WGS) entry which is preliminary data.</text>
</comment>
<dbReference type="Pfam" id="PF04479">
    <property type="entry name" value="RTA1"/>
    <property type="match status" value="1"/>
</dbReference>
<evidence type="ECO:0000256" key="4">
    <source>
        <dbReference type="ARBA" id="ARBA00023136"/>
    </source>
</evidence>
<feature type="transmembrane region" description="Helical" evidence="5">
    <location>
        <begin position="169"/>
        <end position="187"/>
    </location>
</feature>